<dbReference type="Gene3D" id="1.10.10.10">
    <property type="entry name" value="Winged helix-like DNA-binding domain superfamily/Winged helix DNA-binding domain"/>
    <property type="match status" value="1"/>
</dbReference>
<organism evidence="1 2">
    <name type="scientific">candidate division WWE3 bacterium CG_4_9_14_0_2_um_filter_48_10</name>
    <dbReference type="NCBI Taxonomy" id="1975078"/>
    <lineage>
        <taxon>Bacteria</taxon>
        <taxon>Katanobacteria</taxon>
    </lineage>
</organism>
<dbReference type="SUPFAM" id="SSF46785">
    <property type="entry name" value="Winged helix' DNA-binding domain"/>
    <property type="match status" value="1"/>
</dbReference>
<evidence type="ECO:0000313" key="2">
    <source>
        <dbReference type="Proteomes" id="UP000228781"/>
    </source>
</evidence>
<dbReference type="InterPro" id="IPR036390">
    <property type="entry name" value="WH_DNA-bd_sf"/>
</dbReference>
<gene>
    <name evidence="1" type="ORF">CO059_01045</name>
</gene>
<dbReference type="EMBL" id="PFSK01000014">
    <property type="protein sequence ID" value="PJC22951.1"/>
    <property type="molecule type" value="Genomic_DNA"/>
</dbReference>
<evidence type="ECO:0008006" key="3">
    <source>
        <dbReference type="Google" id="ProtNLM"/>
    </source>
</evidence>
<protein>
    <recommendedName>
        <fullName evidence="3">HTH arsR-type domain-containing protein</fullName>
    </recommendedName>
</protein>
<dbReference type="AlphaFoldDB" id="A0A2M8EJN2"/>
<evidence type="ECO:0000313" key="1">
    <source>
        <dbReference type="EMBL" id="PJC22951.1"/>
    </source>
</evidence>
<dbReference type="Proteomes" id="UP000228781">
    <property type="component" value="Unassembled WGS sequence"/>
</dbReference>
<proteinExistence type="predicted"/>
<comment type="caution">
    <text evidence="1">The sequence shown here is derived from an EMBL/GenBank/DDBJ whole genome shotgun (WGS) entry which is preliminary data.</text>
</comment>
<reference evidence="2" key="1">
    <citation type="submission" date="2017-09" db="EMBL/GenBank/DDBJ databases">
        <title>Depth-based differentiation of microbial function through sediment-hosted aquifers and enrichment of novel symbionts in the deep terrestrial subsurface.</title>
        <authorList>
            <person name="Probst A.J."/>
            <person name="Ladd B."/>
            <person name="Jarett J.K."/>
            <person name="Geller-Mcgrath D.E."/>
            <person name="Sieber C.M.K."/>
            <person name="Emerson J.B."/>
            <person name="Anantharaman K."/>
            <person name="Thomas B.C."/>
            <person name="Malmstrom R."/>
            <person name="Stieglmeier M."/>
            <person name="Klingl A."/>
            <person name="Woyke T."/>
            <person name="Ryan C.M."/>
            <person name="Banfield J.F."/>
        </authorList>
    </citation>
    <scope>NUCLEOTIDE SEQUENCE [LARGE SCALE GENOMIC DNA]</scope>
</reference>
<sequence>MPLIKPGEKGRFKVKKVLRTGRVVVPGLLKNLFVSQVRVDILKLFLLHPGTEYHVREITRRVSAEINAVRRELENLESLGLLKKNPRKNRLYYLIKEDFPLFNEVLGLVVKEEGVGKALVKGKGLGEVKLAFLSIPYLKGRVAAPSEIDLLIVGRVSSKKIAKLVKDEEKRRGQEINYTILSEGEFEALKKRRDPFLLSAIFQPKIILTPGAERYLVIS</sequence>
<name>A0A2M8EJN2_UNCKA</name>
<accession>A0A2M8EJN2</accession>
<dbReference type="InterPro" id="IPR036388">
    <property type="entry name" value="WH-like_DNA-bd_sf"/>
</dbReference>